<dbReference type="Proteomes" id="UP001167919">
    <property type="component" value="Unassembled WGS sequence"/>
</dbReference>
<keyword evidence="1" id="KW-1133">Transmembrane helix</keyword>
<accession>A0AAJ1VM46</accession>
<reference evidence="2" key="1">
    <citation type="submission" date="2019-01" db="EMBL/GenBank/DDBJ databases">
        <title>Oenococcus sicerae UCMA17102.</title>
        <authorList>
            <person name="Cousin F.J."/>
            <person name="Le Guellec R."/>
            <person name="Cretenet M."/>
        </authorList>
    </citation>
    <scope>NUCLEOTIDE SEQUENCE</scope>
    <source>
        <strain evidence="2">UCMA17102</strain>
    </source>
</reference>
<gene>
    <name evidence="2" type="ORF">EVC35_04030</name>
</gene>
<comment type="caution">
    <text evidence="2">The sequence shown here is derived from an EMBL/GenBank/DDBJ whole genome shotgun (WGS) entry which is preliminary data.</text>
</comment>
<keyword evidence="1" id="KW-0812">Transmembrane</keyword>
<keyword evidence="1" id="KW-0472">Membrane</keyword>
<evidence type="ECO:0000313" key="2">
    <source>
        <dbReference type="EMBL" id="MDN6900173.1"/>
    </source>
</evidence>
<organism evidence="2 3">
    <name type="scientific">Oenococcus sicerae</name>
    <dbReference type="NCBI Taxonomy" id="2203724"/>
    <lineage>
        <taxon>Bacteria</taxon>
        <taxon>Bacillati</taxon>
        <taxon>Bacillota</taxon>
        <taxon>Bacilli</taxon>
        <taxon>Lactobacillales</taxon>
        <taxon>Lactobacillaceae</taxon>
        <taxon>Oenococcus</taxon>
    </lineage>
</organism>
<evidence type="ECO:0000256" key="1">
    <source>
        <dbReference type="SAM" id="Phobius"/>
    </source>
</evidence>
<feature type="transmembrane region" description="Helical" evidence="1">
    <location>
        <begin position="134"/>
        <end position="156"/>
    </location>
</feature>
<name>A0AAJ1VM46_9LACO</name>
<sequence>MFRVWILLGSGFALLNDFESGHAYNVVSRVGMSKFIRGHYVGAGISSVILFAVPLLWNALLIYILRFFPFTRWDGQAQMLQSAPKIPKFAFLLWQLRHPATTFGLYLALFLVVCLLVGMLMISFSLILNRFYQVLTITVLATVLLGSQIFNIGTLLQTFAPLILVRDWVNAWINLLVILVILNLAIYLSRKRGELE</sequence>
<feature type="transmembrane region" description="Helical" evidence="1">
    <location>
        <begin position="103"/>
        <end position="128"/>
    </location>
</feature>
<feature type="transmembrane region" description="Helical" evidence="1">
    <location>
        <begin position="39"/>
        <end position="65"/>
    </location>
</feature>
<protein>
    <submittedName>
        <fullName evidence="2">Uncharacterized protein</fullName>
    </submittedName>
</protein>
<proteinExistence type="predicted"/>
<evidence type="ECO:0000313" key="3">
    <source>
        <dbReference type="Proteomes" id="UP001167919"/>
    </source>
</evidence>
<feature type="transmembrane region" description="Helical" evidence="1">
    <location>
        <begin position="168"/>
        <end position="188"/>
    </location>
</feature>
<dbReference type="EMBL" id="SDWY01000002">
    <property type="protein sequence ID" value="MDN6900173.1"/>
    <property type="molecule type" value="Genomic_DNA"/>
</dbReference>
<dbReference type="AlphaFoldDB" id="A0AAJ1VM46"/>